<dbReference type="InterPro" id="IPR010033">
    <property type="entry name" value="HAD_SF_ppase_IIIC"/>
</dbReference>
<protein>
    <recommendedName>
        <fullName evidence="4">FCP1 homology domain-containing protein</fullName>
    </recommendedName>
</protein>
<dbReference type="Gene3D" id="3.40.50.1000">
    <property type="entry name" value="HAD superfamily/HAD-like"/>
    <property type="match status" value="1"/>
</dbReference>
<reference evidence="2" key="1">
    <citation type="submission" date="2019-03" db="EMBL/GenBank/DDBJ databases">
        <title>Long read genome sequence of the mycoparasitic Pythium oligandrum ATCC 38472 isolated from sugarbeet rhizosphere.</title>
        <authorList>
            <person name="Gaulin E."/>
        </authorList>
    </citation>
    <scope>NUCLEOTIDE SEQUENCE</scope>
    <source>
        <strain evidence="2">ATCC 38472_TT</strain>
    </source>
</reference>
<feature type="chain" id="PRO_5035474136" description="FCP1 homology domain-containing protein" evidence="1">
    <location>
        <begin position="19"/>
        <end position="836"/>
    </location>
</feature>
<dbReference type="Proteomes" id="UP000794436">
    <property type="component" value="Unassembled WGS sequence"/>
</dbReference>
<dbReference type="NCBIfam" id="TIGR01686">
    <property type="entry name" value="FkbH"/>
    <property type="match status" value="1"/>
</dbReference>
<comment type="caution">
    <text evidence="2">The sequence shown here is derived from an EMBL/GenBank/DDBJ whole genome shotgun (WGS) entry which is preliminary data.</text>
</comment>
<dbReference type="InterPro" id="IPR010037">
    <property type="entry name" value="FkbH_domain"/>
</dbReference>
<evidence type="ECO:0000313" key="2">
    <source>
        <dbReference type="EMBL" id="TMW64046.1"/>
    </source>
</evidence>
<name>A0A8K1CJV4_PYTOL</name>
<dbReference type="SUPFAM" id="SSF56784">
    <property type="entry name" value="HAD-like"/>
    <property type="match status" value="1"/>
</dbReference>
<organism evidence="2 3">
    <name type="scientific">Pythium oligandrum</name>
    <name type="common">Mycoparasitic fungus</name>
    <dbReference type="NCBI Taxonomy" id="41045"/>
    <lineage>
        <taxon>Eukaryota</taxon>
        <taxon>Sar</taxon>
        <taxon>Stramenopiles</taxon>
        <taxon>Oomycota</taxon>
        <taxon>Peronosporomycetes</taxon>
        <taxon>Pythiales</taxon>
        <taxon>Pythiaceae</taxon>
        <taxon>Pythium</taxon>
    </lineage>
</organism>
<sequence length="836" mass="94402">MSTHVLIGATFACDAALALPLELLLKQKLPSQSTTTEWLPYASAADFAAWEPRAHGDYVDLVVLLVRVSDLDAAHPELCSETSDSVVDTLVSQLKAYDSQPPLVVLFCPSPPLRQEECQAKEDAVMTAIADHSRRIDCRPSTTLVALFEETQDVTQWYDARGDKRQHAPYTQSMLNAIALSVTRQVARLERRPKKKVIVLDCDNTLWGGAVADVGVQGVELSQRFLALQRFVVAQQQRGMLLALCSKNLEQDVVAVFTERREELVLQLHDHIVTKKINWRPKADNIREMATELGLGLDAFVFVDDNPVECHDVASALPMVTVVHVPRQFTPSFLNHQWAFDTTISDVPAATTEDQARTRMYQQNVQRHALERKSTSPTAFLSSLSIRIQFAQVISPETEAFARVLQLHQRTNTFNVAVSFARALTAERLDAYVSTPGQYALAATVTDRFGHYGLVCVALCRCENDGTERKMVVDSFLLSCRTLNRDVEHAMLNKIAEVATKNDVDVIQVAWEPTERNEPARCFFSIQKVVEFVPVVENQEAKRVVDRHEKTQRSAVSKGVWRMTTQGAAGLSFLAEVALTQANKGQLGVWNSSKRVVMEWIARFFYKVMTVVHRWMPEWLFALVRAVFRFRSALPSSELEAVRYDHHTSEDLDDFVKTHLSSLNNADSQQIQAIQNALDASSPAEEDGETDEMFRLRSRQETKVLLLDHVTEDNPRVVWAPNRQDSLVLDVDEDVYRLETSSEPSTEQFHRFCATSSCTATVFWQSHAACAFQRCRACCYRIQRLLMRATSDKVHAKARKHAQQSLQDDFGVELPRPELFNGNWCGVHQNEKKRKS</sequence>
<keyword evidence="3" id="KW-1185">Reference proteome</keyword>
<keyword evidence="1" id="KW-0732">Signal</keyword>
<evidence type="ECO:0008006" key="4">
    <source>
        <dbReference type="Google" id="ProtNLM"/>
    </source>
</evidence>
<dbReference type="NCBIfam" id="TIGR01681">
    <property type="entry name" value="HAD-SF-IIIC"/>
    <property type="match status" value="1"/>
</dbReference>
<dbReference type="EMBL" id="SPLM01000041">
    <property type="protein sequence ID" value="TMW64046.1"/>
    <property type="molecule type" value="Genomic_DNA"/>
</dbReference>
<accession>A0A8K1CJV4</accession>
<proteinExistence type="predicted"/>
<evidence type="ECO:0000313" key="3">
    <source>
        <dbReference type="Proteomes" id="UP000794436"/>
    </source>
</evidence>
<feature type="signal peptide" evidence="1">
    <location>
        <begin position="1"/>
        <end position="18"/>
    </location>
</feature>
<dbReference type="InterPro" id="IPR036412">
    <property type="entry name" value="HAD-like_sf"/>
</dbReference>
<gene>
    <name evidence="2" type="ORF">Poli38472_014163</name>
</gene>
<evidence type="ECO:0000256" key="1">
    <source>
        <dbReference type="SAM" id="SignalP"/>
    </source>
</evidence>
<dbReference type="InterPro" id="IPR023214">
    <property type="entry name" value="HAD_sf"/>
</dbReference>
<dbReference type="AlphaFoldDB" id="A0A8K1CJV4"/>
<dbReference type="OrthoDB" id="5334845at2759"/>